<feature type="region of interest" description="Disordered" evidence="1">
    <location>
        <begin position="77"/>
        <end position="96"/>
    </location>
</feature>
<evidence type="ECO:0000259" key="3">
    <source>
        <dbReference type="Pfam" id="PF00775"/>
    </source>
</evidence>
<protein>
    <recommendedName>
        <fullName evidence="3">Intradiol ring-cleavage dioxygenases domain-containing protein</fullName>
    </recommendedName>
</protein>
<accession>A0A1V6U0I6</accession>
<keyword evidence="5" id="KW-1185">Reference proteome</keyword>
<feature type="chain" id="PRO_5012008858" description="Intradiol ring-cleavage dioxygenases domain-containing protein" evidence="2">
    <location>
        <begin position="20"/>
        <end position="367"/>
    </location>
</feature>
<dbReference type="STRING" id="303698.A0A1V6U0I6"/>
<dbReference type="InterPro" id="IPR000627">
    <property type="entry name" value="Intradiol_dOase_C"/>
</dbReference>
<evidence type="ECO:0000313" key="5">
    <source>
        <dbReference type="Proteomes" id="UP000191285"/>
    </source>
</evidence>
<dbReference type="AlphaFoldDB" id="A0A1V6U0I6"/>
<dbReference type="Proteomes" id="UP000191285">
    <property type="component" value="Unassembled WGS sequence"/>
</dbReference>
<dbReference type="Pfam" id="PF00775">
    <property type="entry name" value="Dioxygenase_C"/>
    <property type="match status" value="1"/>
</dbReference>
<sequence length="367" mass="40362">MQLIHALFVAALLACLALAHPGEKHNPAHLKREIAAQKAWAAHGKRALNTCARSESARALQARSIKRRELKTRELREKLAQSGKSHARRNANELSKWESTVHNKTGAYSSYDPAAVFNGEPSCILAPVITDGPYYIWGEYVRQNVVEEAYSQGVPMHVEIQYIDVNTCEPLPDLFVDIWQANATGVYSGISEQGNYAADGWNSTYLRGIQPTDKDGVAVFDTIFPGHYSGRATHTHLLVHSNATLLPNGTLLVNTGSITHNGQLFFNEKLRSAVEAASPYNTNTIEVTSNAEDMWAKQQASSQYDPFVDYAYIGDDISDGLFVWKQIGINSTADYINNSYYAIAGYIQEDGGFENTGAHSFSAGPSK</sequence>
<gene>
    <name evidence="4" type="ORF">PENSTE_c001G07621</name>
</gene>
<name>A0A1V6U0I6_9EURO</name>
<proteinExistence type="predicted"/>
<feature type="domain" description="Intradiol ring-cleavage dioxygenases" evidence="3">
    <location>
        <begin position="132"/>
        <end position="232"/>
    </location>
</feature>
<keyword evidence="2" id="KW-0732">Signal</keyword>
<evidence type="ECO:0000256" key="2">
    <source>
        <dbReference type="SAM" id="SignalP"/>
    </source>
</evidence>
<reference evidence="5" key="1">
    <citation type="journal article" date="2017" name="Nat. Microbiol.">
        <title>Global analysis of biosynthetic gene clusters reveals vast potential of secondary metabolite production in Penicillium species.</title>
        <authorList>
            <person name="Nielsen J.C."/>
            <person name="Grijseels S."/>
            <person name="Prigent S."/>
            <person name="Ji B."/>
            <person name="Dainat J."/>
            <person name="Nielsen K.F."/>
            <person name="Frisvad J.C."/>
            <person name="Workman M."/>
            <person name="Nielsen J."/>
        </authorList>
    </citation>
    <scope>NUCLEOTIDE SEQUENCE [LARGE SCALE GENOMIC DNA]</scope>
    <source>
        <strain evidence="5">IBT 24891</strain>
    </source>
</reference>
<dbReference type="OrthoDB" id="121380at2759"/>
<dbReference type="PANTHER" id="PTHR34315">
    <property type="match status" value="1"/>
</dbReference>
<organism evidence="4 5">
    <name type="scientific">Penicillium steckii</name>
    <dbReference type="NCBI Taxonomy" id="303698"/>
    <lineage>
        <taxon>Eukaryota</taxon>
        <taxon>Fungi</taxon>
        <taxon>Dikarya</taxon>
        <taxon>Ascomycota</taxon>
        <taxon>Pezizomycotina</taxon>
        <taxon>Eurotiomycetes</taxon>
        <taxon>Eurotiomycetidae</taxon>
        <taxon>Eurotiales</taxon>
        <taxon>Aspergillaceae</taxon>
        <taxon>Penicillium</taxon>
    </lineage>
</organism>
<feature type="signal peptide" evidence="2">
    <location>
        <begin position="1"/>
        <end position="19"/>
    </location>
</feature>
<dbReference type="GO" id="GO:0016702">
    <property type="term" value="F:oxidoreductase activity, acting on single donors with incorporation of molecular oxygen, incorporation of two atoms of oxygen"/>
    <property type="evidence" value="ECO:0007669"/>
    <property type="project" value="InterPro"/>
</dbReference>
<evidence type="ECO:0000313" key="4">
    <source>
        <dbReference type="EMBL" id="OQE32088.1"/>
    </source>
</evidence>
<evidence type="ECO:0000256" key="1">
    <source>
        <dbReference type="SAM" id="MobiDB-lite"/>
    </source>
</evidence>
<dbReference type="Gene3D" id="2.60.130.10">
    <property type="entry name" value="Aromatic compound dioxygenase"/>
    <property type="match status" value="1"/>
</dbReference>
<dbReference type="CDD" id="cd03457">
    <property type="entry name" value="intradiol_dioxygenase_like"/>
    <property type="match status" value="1"/>
</dbReference>
<dbReference type="SUPFAM" id="SSF49482">
    <property type="entry name" value="Aromatic compound dioxygenase"/>
    <property type="match status" value="1"/>
</dbReference>
<dbReference type="GO" id="GO:0008199">
    <property type="term" value="F:ferric iron binding"/>
    <property type="evidence" value="ECO:0007669"/>
    <property type="project" value="InterPro"/>
</dbReference>
<dbReference type="InterPro" id="IPR015889">
    <property type="entry name" value="Intradiol_dOase_core"/>
</dbReference>
<comment type="caution">
    <text evidence="4">The sequence shown here is derived from an EMBL/GenBank/DDBJ whole genome shotgun (WGS) entry which is preliminary data.</text>
</comment>
<dbReference type="PANTHER" id="PTHR34315:SF2">
    <property type="entry name" value="ANCHORED DIOXYGENASE, PUTATIVE (AFU_ORTHOLOGUE AFUA_3G01800)-RELATED"/>
    <property type="match status" value="1"/>
</dbReference>
<dbReference type="EMBL" id="MLKD01000001">
    <property type="protein sequence ID" value="OQE32088.1"/>
    <property type="molecule type" value="Genomic_DNA"/>
</dbReference>